<evidence type="ECO:0000313" key="15">
    <source>
        <dbReference type="Proteomes" id="UP000325116"/>
    </source>
</evidence>
<dbReference type="EMBL" id="SAXT01000001">
    <property type="protein sequence ID" value="TXJ13705.1"/>
    <property type="molecule type" value="Genomic_DNA"/>
</dbReference>
<comment type="similarity">
    <text evidence="1 5">Belongs to the 5-formyltetrahydrofolate cyclo-ligase family.</text>
</comment>
<dbReference type="GO" id="GO:0009396">
    <property type="term" value="P:folic acid-containing compound biosynthetic process"/>
    <property type="evidence" value="ECO:0007669"/>
    <property type="project" value="TreeGrafter"/>
</dbReference>
<dbReference type="EC" id="6.3.3.2" evidence="5"/>
<dbReference type="EMBL" id="SAXX01000004">
    <property type="protein sequence ID" value="TXJ34760.1"/>
    <property type="molecule type" value="Genomic_DNA"/>
</dbReference>
<dbReference type="NCBIfam" id="TIGR02727">
    <property type="entry name" value="MTHFS_bact"/>
    <property type="match status" value="1"/>
</dbReference>
<evidence type="ECO:0000313" key="12">
    <source>
        <dbReference type="Proteomes" id="UP000322814"/>
    </source>
</evidence>
<reference evidence="11 12" key="1">
    <citation type="journal article" date="1992" name="Lakartidningen">
        <title>[Penicillin V and not amoxicillin is the first choice preparation in acute otitis].</title>
        <authorList>
            <person name="Kamme C."/>
            <person name="Lundgren K."/>
            <person name="Prellner K."/>
        </authorList>
    </citation>
    <scope>NUCLEOTIDE SEQUENCE [LARGE SCALE GENOMIC DNA]</scope>
    <source>
        <strain evidence="7 13">513A</strain>
        <strain evidence="10 12">PC4580III</strain>
        <strain evidence="8 11">PC5099IV</strain>
        <strain evidence="9 14">PC5538III-lc</strain>
        <strain evidence="6 15">W1</strain>
    </source>
</reference>
<dbReference type="PANTHER" id="PTHR23407">
    <property type="entry name" value="ATPASE INHIBITOR/5-FORMYLTETRAHYDROFOLATE CYCLO-LIGASE"/>
    <property type="match status" value="1"/>
</dbReference>
<dbReference type="InterPro" id="IPR002698">
    <property type="entry name" value="FTHF_cligase"/>
</dbReference>
<dbReference type="SUPFAM" id="SSF100950">
    <property type="entry name" value="NagB/RpiA/CoA transferase-like"/>
    <property type="match status" value="1"/>
</dbReference>
<comment type="catalytic activity">
    <reaction evidence="5">
        <text>(6S)-5-formyl-5,6,7,8-tetrahydrofolate + ATP = (6R)-5,10-methenyltetrahydrofolate + ADP + phosphate</text>
        <dbReference type="Rhea" id="RHEA:10488"/>
        <dbReference type="ChEBI" id="CHEBI:30616"/>
        <dbReference type="ChEBI" id="CHEBI:43474"/>
        <dbReference type="ChEBI" id="CHEBI:57455"/>
        <dbReference type="ChEBI" id="CHEBI:57457"/>
        <dbReference type="ChEBI" id="CHEBI:456216"/>
        <dbReference type="EC" id="6.3.3.2"/>
    </reaction>
</comment>
<keyword evidence="2 4" id="KW-0547">Nucleotide-binding</keyword>
<keyword evidence="3 4" id="KW-0067">ATP-binding</keyword>
<dbReference type="PIRSF" id="PIRSF006806">
    <property type="entry name" value="FTHF_cligase"/>
    <property type="match status" value="1"/>
</dbReference>
<dbReference type="EMBL" id="SAXZ01000001">
    <property type="protein sequence ID" value="TXJ34518.1"/>
    <property type="molecule type" value="Genomic_DNA"/>
</dbReference>
<evidence type="ECO:0000313" key="7">
    <source>
        <dbReference type="EMBL" id="TXJ19947.1"/>
    </source>
</evidence>
<evidence type="ECO:0000256" key="2">
    <source>
        <dbReference type="ARBA" id="ARBA00022741"/>
    </source>
</evidence>
<dbReference type="PANTHER" id="PTHR23407:SF1">
    <property type="entry name" value="5-FORMYLTETRAHYDROFOLATE CYCLO-LIGASE"/>
    <property type="match status" value="1"/>
</dbReference>
<comment type="cofactor">
    <cofactor evidence="5">
        <name>Mg(2+)</name>
        <dbReference type="ChEBI" id="CHEBI:18420"/>
    </cofactor>
</comment>
<dbReference type="Gene3D" id="3.40.50.10420">
    <property type="entry name" value="NagB/RpiA/CoA transferase-like"/>
    <property type="match status" value="1"/>
</dbReference>
<name>A0A5C8D399_9SPIR</name>
<evidence type="ECO:0000313" key="9">
    <source>
        <dbReference type="EMBL" id="TXJ34760.1"/>
    </source>
</evidence>
<reference evidence="7" key="2">
    <citation type="submission" date="2019-01" db="EMBL/GenBank/DDBJ databases">
        <authorList>
            <person name="Thorell K."/>
        </authorList>
    </citation>
    <scope>NUCLEOTIDE SEQUENCE</scope>
    <source>
        <strain evidence="7">513A</strain>
        <strain evidence="10">PC4580III</strain>
        <strain evidence="8">PC5099IV</strain>
        <strain evidence="9">PC5538III-lc</strain>
        <strain evidence="6">W1</strain>
    </source>
</reference>
<dbReference type="GO" id="GO:0046872">
    <property type="term" value="F:metal ion binding"/>
    <property type="evidence" value="ECO:0007669"/>
    <property type="project" value="UniProtKB-KW"/>
</dbReference>
<dbReference type="GO" id="GO:0005524">
    <property type="term" value="F:ATP binding"/>
    <property type="evidence" value="ECO:0007669"/>
    <property type="project" value="UniProtKB-KW"/>
</dbReference>
<keyword evidence="11" id="KW-1185">Reference proteome</keyword>
<sequence>MKTSPDKYREIITKEKNKIRTLFKSLRKNLEPDFVEKRSAIIYKKFLKIVNLNKFNSICVYVDFDNEVSTKNIINYAIKNNIKVSIPYIVDKYKMKLKYIKDYDKDINRNTKFGNGEPFDYCKNASIKEISMFIIPALAFDEYCNRLGFGKGYYDNILKLNKKALRIGLAYDYQILPNLPKDNNDEMLDIIISENKVIKAD</sequence>
<evidence type="ECO:0000256" key="5">
    <source>
        <dbReference type="RuleBase" id="RU361279"/>
    </source>
</evidence>
<dbReference type="Proteomes" id="UP000324707">
    <property type="component" value="Unassembled WGS sequence"/>
</dbReference>
<keyword evidence="7" id="KW-0436">Ligase</keyword>
<feature type="binding site" evidence="4">
    <location>
        <position position="67"/>
    </location>
    <ligand>
        <name>substrate</name>
    </ligand>
</feature>
<dbReference type="Proteomes" id="UP000322659">
    <property type="component" value="Unassembled WGS sequence"/>
</dbReference>
<dbReference type="AlphaFoldDB" id="A0A5C8D399"/>
<dbReference type="Pfam" id="PF01812">
    <property type="entry name" value="5-FTHF_cyc-lig"/>
    <property type="match status" value="1"/>
</dbReference>
<dbReference type="Proteomes" id="UP000324638">
    <property type="component" value="Unassembled WGS sequence"/>
</dbReference>
<keyword evidence="5" id="KW-0460">Magnesium</keyword>
<evidence type="ECO:0000256" key="4">
    <source>
        <dbReference type="PIRSR" id="PIRSR006806-1"/>
    </source>
</evidence>
<dbReference type="Proteomes" id="UP000325116">
    <property type="component" value="Unassembled WGS sequence"/>
</dbReference>
<dbReference type="InterPro" id="IPR024185">
    <property type="entry name" value="FTHF_cligase-like_sf"/>
</dbReference>
<proteinExistence type="inferred from homology"/>
<dbReference type="GO" id="GO:0030272">
    <property type="term" value="F:5-formyltetrahydrofolate cyclo-ligase activity"/>
    <property type="evidence" value="ECO:0007669"/>
    <property type="project" value="UniProtKB-EC"/>
</dbReference>
<evidence type="ECO:0000313" key="13">
    <source>
        <dbReference type="Proteomes" id="UP000324638"/>
    </source>
</evidence>
<feature type="binding site" evidence="4">
    <location>
        <position position="62"/>
    </location>
    <ligand>
        <name>substrate</name>
    </ligand>
</feature>
<dbReference type="GO" id="GO:0035999">
    <property type="term" value="P:tetrahydrofolate interconversion"/>
    <property type="evidence" value="ECO:0007669"/>
    <property type="project" value="TreeGrafter"/>
</dbReference>
<evidence type="ECO:0000313" key="8">
    <source>
        <dbReference type="EMBL" id="TXJ34518.1"/>
    </source>
</evidence>
<evidence type="ECO:0000313" key="6">
    <source>
        <dbReference type="EMBL" id="TXJ13705.1"/>
    </source>
</evidence>
<accession>A0A5C8D399</accession>
<keyword evidence="5" id="KW-0479">Metal-binding</keyword>
<evidence type="ECO:0000256" key="1">
    <source>
        <dbReference type="ARBA" id="ARBA00010638"/>
    </source>
</evidence>
<feature type="binding site" evidence="4">
    <location>
        <begin position="146"/>
        <end position="154"/>
    </location>
    <ligand>
        <name>ATP</name>
        <dbReference type="ChEBI" id="CHEBI:30616"/>
    </ligand>
</feature>
<evidence type="ECO:0000313" key="14">
    <source>
        <dbReference type="Proteomes" id="UP000324707"/>
    </source>
</evidence>
<feature type="binding site" evidence="4">
    <location>
        <begin position="16"/>
        <end position="20"/>
    </location>
    <ligand>
        <name>ATP</name>
        <dbReference type="ChEBI" id="CHEBI:30616"/>
    </ligand>
</feature>
<dbReference type="EMBL" id="SAXU01000001">
    <property type="protein sequence ID" value="TXJ19947.1"/>
    <property type="molecule type" value="Genomic_DNA"/>
</dbReference>
<dbReference type="EMBL" id="SAYB01000002">
    <property type="protein sequence ID" value="TXJ39293.1"/>
    <property type="molecule type" value="Genomic_DNA"/>
</dbReference>
<protein>
    <recommendedName>
        <fullName evidence="5">5-formyltetrahydrofolate cyclo-ligase</fullName>
        <ecNumber evidence="5">6.3.3.2</ecNumber>
    </recommendedName>
</protein>
<evidence type="ECO:0000313" key="11">
    <source>
        <dbReference type="Proteomes" id="UP000322659"/>
    </source>
</evidence>
<gene>
    <name evidence="9" type="ORF">EPJ69_02185</name>
    <name evidence="8" type="ORF">EPJ71_01275</name>
    <name evidence="10" type="ORF">EPJ78_01210</name>
    <name evidence="7" type="ORF">EPJ79_01945</name>
    <name evidence="6" type="ORF">EPJ80_02910</name>
</gene>
<organism evidence="7 13">
    <name type="scientific">Brachyspira aalborgi</name>
    <dbReference type="NCBI Taxonomy" id="29522"/>
    <lineage>
        <taxon>Bacteria</taxon>
        <taxon>Pseudomonadati</taxon>
        <taxon>Spirochaetota</taxon>
        <taxon>Spirochaetia</taxon>
        <taxon>Brachyspirales</taxon>
        <taxon>Brachyspiraceae</taxon>
        <taxon>Brachyspira</taxon>
    </lineage>
</organism>
<dbReference type="InterPro" id="IPR037171">
    <property type="entry name" value="NagB/RpiA_transferase-like"/>
</dbReference>
<evidence type="ECO:0000256" key="3">
    <source>
        <dbReference type="ARBA" id="ARBA00022840"/>
    </source>
</evidence>
<evidence type="ECO:0000313" key="10">
    <source>
        <dbReference type="EMBL" id="TXJ39293.1"/>
    </source>
</evidence>
<dbReference type="RefSeq" id="WP_147735837.1">
    <property type="nucleotide sequence ID" value="NZ_CATXRK010000063.1"/>
</dbReference>
<comment type="caution">
    <text evidence="7">The sequence shown here is derived from an EMBL/GenBank/DDBJ whole genome shotgun (WGS) entry which is preliminary data.</text>
</comment>
<dbReference type="Proteomes" id="UP000322814">
    <property type="component" value="Unassembled WGS sequence"/>
</dbReference>